<feature type="chain" id="PRO_5020924510" description="Chitin-binding type-4 domain-containing protein" evidence="7">
    <location>
        <begin position="21"/>
        <end position="192"/>
    </location>
</feature>
<evidence type="ECO:0000313" key="9">
    <source>
        <dbReference type="EMBL" id="THH05939.1"/>
    </source>
</evidence>
<evidence type="ECO:0000256" key="5">
    <source>
        <dbReference type="ARBA" id="ARBA00023180"/>
    </source>
</evidence>
<dbReference type="OrthoDB" id="120613at2759"/>
<evidence type="ECO:0000259" key="8">
    <source>
        <dbReference type="Pfam" id="PF03067"/>
    </source>
</evidence>
<evidence type="ECO:0000313" key="10">
    <source>
        <dbReference type="Proteomes" id="UP000308199"/>
    </source>
</evidence>
<accession>A0A4S4L3Q8</accession>
<comment type="caution">
    <text evidence="9">The sequence shown here is derived from an EMBL/GenBank/DDBJ whole genome shotgun (WGS) entry which is preliminary data.</text>
</comment>
<feature type="signal peptide" evidence="7">
    <location>
        <begin position="1"/>
        <end position="20"/>
    </location>
</feature>
<dbReference type="Proteomes" id="UP000308199">
    <property type="component" value="Unassembled WGS sequence"/>
</dbReference>
<dbReference type="Pfam" id="PF03067">
    <property type="entry name" value="LPMO_10"/>
    <property type="match status" value="1"/>
</dbReference>
<gene>
    <name evidence="9" type="ORF">EW145_g4425</name>
</gene>
<evidence type="ECO:0000256" key="2">
    <source>
        <dbReference type="ARBA" id="ARBA00022723"/>
    </source>
</evidence>
<comment type="similarity">
    <text evidence="6">Belongs to the polysaccharide monooxygenase AA13 family.</text>
</comment>
<keyword evidence="10" id="KW-1185">Reference proteome</keyword>
<feature type="domain" description="Chitin-binding type-4" evidence="8">
    <location>
        <begin position="21"/>
        <end position="190"/>
    </location>
</feature>
<keyword evidence="2" id="KW-0479">Metal-binding</keyword>
<dbReference type="EMBL" id="SGPK01000226">
    <property type="protein sequence ID" value="THH05939.1"/>
    <property type="molecule type" value="Genomic_DNA"/>
</dbReference>
<evidence type="ECO:0000256" key="6">
    <source>
        <dbReference type="ARBA" id="ARBA00034311"/>
    </source>
</evidence>
<dbReference type="PANTHER" id="PTHR36575:SF2">
    <property type="entry name" value="CHITIN-BINDING TYPE-4 DOMAIN-CONTAINING PROTEIN-RELATED"/>
    <property type="match status" value="1"/>
</dbReference>
<proteinExistence type="inferred from homology"/>
<evidence type="ECO:0000256" key="3">
    <source>
        <dbReference type="ARBA" id="ARBA00023008"/>
    </source>
</evidence>
<protein>
    <recommendedName>
        <fullName evidence="8">Chitin-binding type-4 domain-containing protein</fullName>
    </recommendedName>
</protein>
<name>A0A4S4L3Q8_9AGAM</name>
<dbReference type="Gene3D" id="2.70.50.70">
    <property type="match status" value="1"/>
</dbReference>
<dbReference type="InterPro" id="IPR052282">
    <property type="entry name" value="Starch-active_LPMO"/>
</dbReference>
<sequence length="192" mass="20288">MHFKPATFFAIITFAASAAAHGNVASPSARSVGTAMSNVCGTVVSGLLKSDINTNQQQLEQNSGQSGGGFTDECLLFQCKGTQFEDNSANVHSFSQGQTIDFQVNIVAPHTGVANVSVIDLKSNSVIAGPLISWTNYASNSQAIPANNTHFSVTLPTTLGSACETAGNCALQWWWDARNIDQTYMACVDFTA</sequence>
<evidence type="ECO:0000256" key="7">
    <source>
        <dbReference type="SAM" id="SignalP"/>
    </source>
</evidence>
<dbReference type="PANTHER" id="PTHR36575">
    <property type="entry name" value="BINDING PROTEIN, PUTATIVE (AFU_ORTHOLOGUE AFUA_1G14430)-RELATED"/>
    <property type="match status" value="1"/>
</dbReference>
<evidence type="ECO:0000256" key="1">
    <source>
        <dbReference type="ARBA" id="ARBA00001973"/>
    </source>
</evidence>
<organism evidence="9 10">
    <name type="scientific">Phellinidium pouzarii</name>
    <dbReference type="NCBI Taxonomy" id="167371"/>
    <lineage>
        <taxon>Eukaryota</taxon>
        <taxon>Fungi</taxon>
        <taxon>Dikarya</taxon>
        <taxon>Basidiomycota</taxon>
        <taxon>Agaricomycotina</taxon>
        <taxon>Agaricomycetes</taxon>
        <taxon>Hymenochaetales</taxon>
        <taxon>Hymenochaetaceae</taxon>
        <taxon>Phellinidium</taxon>
    </lineage>
</organism>
<keyword evidence="7" id="KW-0732">Signal</keyword>
<dbReference type="GO" id="GO:0046872">
    <property type="term" value="F:metal ion binding"/>
    <property type="evidence" value="ECO:0007669"/>
    <property type="project" value="UniProtKB-KW"/>
</dbReference>
<comment type="cofactor">
    <cofactor evidence="1">
        <name>Cu(2+)</name>
        <dbReference type="ChEBI" id="CHEBI:29036"/>
    </cofactor>
</comment>
<dbReference type="InterPro" id="IPR004302">
    <property type="entry name" value="Cellulose/chitin-bd_N"/>
</dbReference>
<evidence type="ECO:0000256" key="4">
    <source>
        <dbReference type="ARBA" id="ARBA00023157"/>
    </source>
</evidence>
<keyword evidence="4" id="KW-1015">Disulfide bond</keyword>
<reference evidence="9 10" key="1">
    <citation type="submission" date="2019-02" db="EMBL/GenBank/DDBJ databases">
        <title>Genome sequencing of the rare red list fungi Phellinidium pouzarii.</title>
        <authorList>
            <person name="Buettner E."/>
            <person name="Kellner H."/>
        </authorList>
    </citation>
    <scope>NUCLEOTIDE SEQUENCE [LARGE SCALE GENOMIC DNA]</scope>
    <source>
        <strain evidence="9 10">DSM 108285</strain>
    </source>
</reference>
<keyword evidence="3" id="KW-0186">Copper</keyword>
<keyword evidence="5" id="KW-0325">Glycoprotein</keyword>
<dbReference type="AlphaFoldDB" id="A0A4S4L3Q8"/>